<dbReference type="CDD" id="cd03784">
    <property type="entry name" value="GT1_Gtf-like"/>
    <property type="match status" value="1"/>
</dbReference>
<dbReference type="Gramene" id="A10p17570.2_BraZ1">
    <property type="protein sequence ID" value="A10p17570.2_BraZ1.CDS.1"/>
    <property type="gene ID" value="A10g17570.2_BraZ1"/>
</dbReference>
<keyword evidence="3" id="KW-0808">Transferase</keyword>
<dbReference type="PANTHER" id="PTHR11926:SF1333">
    <property type="entry name" value="(RAPE) HYPOTHETICAL PROTEIN"/>
    <property type="match status" value="1"/>
</dbReference>
<keyword evidence="2" id="KW-0328">Glycosyltransferase</keyword>
<gene>
    <name evidence="4" type="ORF">BRAPAZ1V2_A10P17570.2</name>
</gene>
<reference evidence="4 5" key="1">
    <citation type="submission" date="2021-07" db="EMBL/GenBank/DDBJ databases">
        <authorList>
            <consortium name="Genoscope - CEA"/>
            <person name="William W."/>
        </authorList>
    </citation>
    <scope>NUCLEOTIDE SEQUENCE [LARGE SCALE GENOMIC DNA]</scope>
</reference>
<dbReference type="GO" id="GO:0035251">
    <property type="term" value="F:UDP-glucosyltransferase activity"/>
    <property type="evidence" value="ECO:0007669"/>
    <property type="project" value="UniProtKB-ARBA"/>
</dbReference>
<dbReference type="SUPFAM" id="SSF53756">
    <property type="entry name" value="UDP-Glycosyltransferase/glycogen phosphorylase"/>
    <property type="match status" value="1"/>
</dbReference>
<dbReference type="Proteomes" id="UP000694005">
    <property type="component" value="Chromosome A10"/>
</dbReference>
<evidence type="ECO:0000256" key="2">
    <source>
        <dbReference type="ARBA" id="ARBA00022676"/>
    </source>
</evidence>
<dbReference type="Gene3D" id="3.40.50.2000">
    <property type="entry name" value="Glycogen Phosphorylase B"/>
    <property type="match status" value="2"/>
</dbReference>
<dbReference type="FunFam" id="3.40.50.2000:FF:000040">
    <property type="entry name" value="UDP-glycosyltransferase 76C1"/>
    <property type="match status" value="1"/>
</dbReference>
<dbReference type="PANTHER" id="PTHR11926">
    <property type="entry name" value="GLUCOSYL/GLUCURONOSYL TRANSFERASES"/>
    <property type="match status" value="1"/>
</dbReference>
<dbReference type="AlphaFoldDB" id="A0A8D9MG52"/>
<accession>A0A8D9MG52</accession>
<dbReference type="InterPro" id="IPR002213">
    <property type="entry name" value="UDP_glucos_trans"/>
</dbReference>
<name>A0A8D9MG52_BRACM</name>
<evidence type="ECO:0000256" key="1">
    <source>
        <dbReference type="ARBA" id="ARBA00009995"/>
    </source>
</evidence>
<organism evidence="4 5">
    <name type="scientific">Brassica campestris</name>
    <name type="common">Field mustard</name>
    <dbReference type="NCBI Taxonomy" id="3711"/>
    <lineage>
        <taxon>Eukaryota</taxon>
        <taxon>Viridiplantae</taxon>
        <taxon>Streptophyta</taxon>
        <taxon>Embryophyta</taxon>
        <taxon>Tracheophyta</taxon>
        <taxon>Spermatophyta</taxon>
        <taxon>Magnoliopsida</taxon>
        <taxon>eudicotyledons</taxon>
        <taxon>Gunneridae</taxon>
        <taxon>Pentapetalae</taxon>
        <taxon>rosids</taxon>
        <taxon>malvids</taxon>
        <taxon>Brassicales</taxon>
        <taxon>Brassicaceae</taxon>
        <taxon>Brassiceae</taxon>
        <taxon>Brassica</taxon>
    </lineage>
</organism>
<comment type="similarity">
    <text evidence="1">Belongs to the UDP-glycosyltransferase family.</text>
</comment>
<evidence type="ECO:0008006" key="6">
    <source>
        <dbReference type="Google" id="ProtNLM"/>
    </source>
</evidence>
<proteinExistence type="inferred from homology"/>
<evidence type="ECO:0000313" key="5">
    <source>
        <dbReference type="Proteomes" id="UP000694005"/>
    </source>
</evidence>
<feature type="non-terminal residue" evidence="4">
    <location>
        <position position="1"/>
    </location>
</feature>
<protein>
    <recommendedName>
        <fullName evidence="6">UDP-glycosyltransferases domain-containing protein</fullName>
    </recommendedName>
</protein>
<sequence>DLELQDKLFPGLHPLRYKDLPTSAFGPIESIPRVYSETVNTGTASAVIINTANCLESSSLARLQRQLQVPVYPIGPLHIAAFAPSSLIEEDRSCIEWLNMQKPTSVIYISLGSLALMEAKDMLEMAWGLSNSNQHFLWVIRPGSIPASEWTESLPEEFTKLVSERGYIVKWAPQMEVLKHPAVGGFWSHCGWNSTLESIGEGVPMICRPFTGDQKVNARYLENVWRIGVQLEGELEKEVVERAVKRLLVDEEGAYMRKRAIELKEKLESSVRSGGSSCSSLDDFINSLKMKSSI</sequence>
<evidence type="ECO:0000313" key="4">
    <source>
        <dbReference type="EMBL" id="CAG7910511.1"/>
    </source>
</evidence>
<evidence type="ECO:0000256" key="3">
    <source>
        <dbReference type="ARBA" id="ARBA00022679"/>
    </source>
</evidence>
<dbReference type="EMBL" id="LS974626">
    <property type="protein sequence ID" value="CAG7910511.1"/>
    <property type="molecule type" value="Genomic_DNA"/>
</dbReference>
<dbReference type="Pfam" id="PF00201">
    <property type="entry name" value="UDPGT"/>
    <property type="match status" value="1"/>
</dbReference>